<protein>
    <submittedName>
        <fullName evidence="3">CobW family GTP-binding protein</fullName>
    </submittedName>
</protein>
<dbReference type="SUPFAM" id="SSF52540">
    <property type="entry name" value="P-loop containing nucleoside triphosphate hydrolases"/>
    <property type="match status" value="1"/>
</dbReference>
<evidence type="ECO:0000256" key="1">
    <source>
        <dbReference type="SAM" id="MobiDB-lite"/>
    </source>
</evidence>
<reference evidence="3 4" key="1">
    <citation type="submission" date="2022-03" db="EMBL/GenBank/DDBJ databases">
        <title>Novel taxa within the pig intestine.</title>
        <authorList>
            <person name="Wylensek D."/>
            <person name="Bishof K."/>
            <person name="Afrizal A."/>
            <person name="Clavel T."/>
        </authorList>
    </citation>
    <scope>NUCLEOTIDE SEQUENCE [LARGE SCALE GENOMIC DNA]</scope>
    <source>
        <strain evidence="3 4">CLA-KB-P133</strain>
    </source>
</reference>
<dbReference type="InterPro" id="IPR003495">
    <property type="entry name" value="CobW/HypB/UreG_nucleotide-bd"/>
</dbReference>
<evidence type="ECO:0000313" key="4">
    <source>
        <dbReference type="Proteomes" id="UP001286174"/>
    </source>
</evidence>
<evidence type="ECO:0000259" key="2">
    <source>
        <dbReference type="Pfam" id="PF02492"/>
    </source>
</evidence>
<dbReference type="RefSeq" id="WP_370595938.1">
    <property type="nucleotide sequence ID" value="NZ_JALBUR010000010.1"/>
</dbReference>
<dbReference type="AlphaFoldDB" id="A0AB35U347"/>
<dbReference type="InterPro" id="IPR036627">
    <property type="entry name" value="CobW-likC_sf"/>
</dbReference>
<dbReference type="Proteomes" id="UP001286174">
    <property type="component" value="Unassembled WGS sequence"/>
</dbReference>
<sequence>MSKVDIISGFLGAGKTTLIQKLLKESLQGQKVVLVENEFGEIGIDGGFLKEAGIIINEVNGGCICCTLQGDFQQALKKVLQQYNPDRIIIEPSGVGKLSDILHIVNSVEGLEVNSRSTVVDAKRCAIYHKNFREFFDDQIASAACIILSRTQLCNDDTVQKDLDIIHELNDKARVITTPWDELSGNAILEAMEGSASAIPSVLADDDDDDDDDDDHDHEHDHEHEHEHDEHHHEDDERRAAANAGLSAGNVIHLGEEEHGEHHHHHHHHHGGHDADEVFDSIGIETINHYSKEDIESALQGLGDNIVRAKGIVPDKDGGWLFFDYVPGDTDIRKGSPAYTGLITVIGEKVDVELMKKLFGVK</sequence>
<proteinExistence type="predicted"/>
<dbReference type="CDD" id="cd03112">
    <property type="entry name" value="CobW-like"/>
    <property type="match status" value="1"/>
</dbReference>
<dbReference type="PANTHER" id="PTHR13748:SF62">
    <property type="entry name" value="COBW DOMAIN-CONTAINING PROTEIN"/>
    <property type="match status" value="1"/>
</dbReference>
<dbReference type="PANTHER" id="PTHR13748">
    <property type="entry name" value="COBW-RELATED"/>
    <property type="match status" value="1"/>
</dbReference>
<dbReference type="GO" id="GO:0005737">
    <property type="term" value="C:cytoplasm"/>
    <property type="evidence" value="ECO:0007669"/>
    <property type="project" value="TreeGrafter"/>
</dbReference>
<name>A0AB35U347_9FIRM</name>
<keyword evidence="4" id="KW-1185">Reference proteome</keyword>
<dbReference type="Pfam" id="PF02492">
    <property type="entry name" value="cobW"/>
    <property type="match status" value="1"/>
</dbReference>
<feature type="domain" description="CobW/HypB/UreG nucleotide-binding" evidence="2">
    <location>
        <begin position="4"/>
        <end position="176"/>
    </location>
</feature>
<comment type="caution">
    <text evidence="3">The sequence shown here is derived from an EMBL/GenBank/DDBJ whole genome shotgun (WGS) entry which is preliminary data.</text>
</comment>
<dbReference type="InterPro" id="IPR027417">
    <property type="entry name" value="P-loop_NTPase"/>
</dbReference>
<evidence type="ECO:0000313" key="3">
    <source>
        <dbReference type="EMBL" id="MDX8419556.1"/>
    </source>
</evidence>
<dbReference type="Gene3D" id="3.40.50.300">
    <property type="entry name" value="P-loop containing nucleotide triphosphate hydrolases"/>
    <property type="match status" value="1"/>
</dbReference>
<feature type="compositionally biased region" description="Basic and acidic residues" evidence="1">
    <location>
        <begin position="217"/>
        <end position="240"/>
    </location>
</feature>
<dbReference type="EMBL" id="JALBUR010000010">
    <property type="protein sequence ID" value="MDX8419556.1"/>
    <property type="molecule type" value="Genomic_DNA"/>
</dbReference>
<dbReference type="InterPro" id="IPR051316">
    <property type="entry name" value="Zinc-reg_GTPase_activator"/>
</dbReference>
<dbReference type="Gene3D" id="3.30.1220.10">
    <property type="entry name" value="CobW-like, C-terminal domain"/>
    <property type="match status" value="1"/>
</dbReference>
<gene>
    <name evidence="3" type="ORF">MOZ60_05560</name>
</gene>
<organism evidence="3 4">
    <name type="scientific">Grylomicrobium aquisgranensis</name>
    <dbReference type="NCBI Taxonomy" id="2926318"/>
    <lineage>
        <taxon>Bacteria</taxon>
        <taxon>Bacillati</taxon>
        <taxon>Bacillota</taxon>
        <taxon>Erysipelotrichia</taxon>
        <taxon>Erysipelotrichales</taxon>
        <taxon>Erysipelotrichaceae</taxon>
        <taxon>Grylomicrobium</taxon>
    </lineage>
</organism>
<feature type="region of interest" description="Disordered" evidence="1">
    <location>
        <begin position="201"/>
        <end position="240"/>
    </location>
</feature>
<accession>A0AB35U347</accession>
<feature type="compositionally biased region" description="Acidic residues" evidence="1">
    <location>
        <begin position="204"/>
        <end position="216"/>
    </location>
</feature>